<organism evidence="1 2">
    <name type="scientific">Prauserella marina</name>
    <dbReference type="NCBI Taxonomy" id="530584"/>
    <lineage>
        <taxon>Bacteria</taxon>
        <taxon>Bacillati</taxon>
        <taxon>Actinomycetota</taxon>
        <taxon>Actinomycetes</taxon>
        <taxon>Pseudonocardiales</taxon>
        <taxon>Pseudonocardiaceae</taxon>
        <taxon>Prauserella</taxon>
    </lineage>
</organism>
<protein>
    <submittedName>
        <fullName evidence="1">Uncharacterized protein</fullName>
    </submittedName>
</protein>
<reference evidence="1 2" key="1">
    <citation type="submission" date="2016-10" db="EMBL/GenBank/DDBJ databases">
        <authorList>
            <person name="de Groot N.N."/>
        </authorList>
    </citation>
    <scope>NUCLEOTIDE SEQUENCE [LARGE SCALE GENOMIC DNA]</scope>
    <source>
        <strain evidence="1 2">CGMCC 4.5506</strain>
    </source>
</reference>
<dbReference type="Proteomes" id="UP000199494">
    <property type="component" value="Unassembled WGS sequence"/>
</dbReference>
<proteinExistence type="predicted"/>
<dbReference type="STRING" id="530584.SAMN05421630_11365"/>
<dbReference type="OrthoDB" id="3351743at2"/>
<accession>A0A1G6Y0L0</accession>
<dbReference type="RefSeq" id="WP_143021458.1">
    <property type="nucleotide sequence ID" value="NZ_CP016353.1"/>
</dbReference>
<sequence length="236" mass="25484">MSHWTNWVELGSWVAAIIGTLVAVAMAVQASNSFRMKATLDMARPFVRALALSLDRPDILDAYESEWATAKEILRKKTRRKLIVAGLAFALPATGVGAALLLPSLPPSPFEIRFSVGDAAQQECVTRGRDWATTITCTNHWSLGSSGQRIKAQANPMRQARQTELDVVVDGCSSRAQVRWELLADGEALGNGIAGSGSQEPKLNVPRGTSSLVIRAERTDDDSCSAELVVKAVVWP</sequence>
<keyword evidence="2" id="KW-1185">Reference proteome</keyword>
<gene>
    <name evidence="1" type="ORF">SAMN05421630_11365</name>
</gene>
<dbReference type="EMBL" id="FMZE01000013">
    <property type="protein sequence ID" value="SDD83949.1"/>
    <property type="molecule type" value="Genomic_DNA"/>
</dbReference>
<evidence type="ECO:0000313" key="2">
    <source>
        <dbReference type="Proteomes" id="UP000199494"/>
    </source>
</evidence>
<name>A0A1G6Y0L0_9PSEU</name>
<dbReference type="AlphaFoldDB" id="A0A1G6Y0L0"/>
<evidence type="ECO:0000313" key="1">
    <source>
        <dbReference type="EMBL" id="SDD83949.1"/>
    </source>
</evidence>